<organism evidence="2 3">
    <name type="scientific">Acetobacter aceti</name>
    <dbReference type="NCBI Taxonomy" id="435"/>
    <lineage>
        <taxon>Bacteria</taxon>
        <taxon>Pseudomonadati</taxon>
        <taxon>Pseudomonadota</taxon>
        <taxon>Alphaproteobacteria</taxon>
        <taxon>Acetobacterales</taxon>
        <taxon>Acetobacteraceae</taxon>
        <taxon>Acetobacter</taxon>
        <taxon>Acetobacter subgen. Acetobacter</taxon>
    </lineage>
</organism>
<sequence>MTRFYLRALAAASFVAGAASFTLSAHAADLPAVYGKAPTAVASPADVASVSPANVAGLLNYCVETDHVSHDDGDSLQAAINAKTNAVPADQNGNMDYAIGSSGEFLINGNRSTITPLESPAQGNVCSAVLARAKSLI</sequence>
<reference evidence="2 3" key="1">
    <citation type="submission" date="2016-03" db="EMBL/GenBank/DDBJ databases">
        <title>Acetic acid bacteria sequencing.</title>
        <authorList>
            <person name="Brandt J."/>
            <person name="Jakob F."/>
            <person name="Vogel R.F."/>
        </authorList>
    </citation>
    <scope>NUCLEOTIDE SEQUENCE [LARGE SCALE GENOMIC DNA]</scope>
    <source>
        <strain evidence="2 3">TMW2.1153</strain>
    </source>
</reference>
<protein>
    <submittedName>
        <fullName evidence="2">Alcohol dehydrogenase</fullName>
    </submittedName>
</protein>
<name>A0A1U9KGR5_ACEAC</name>
<feature type="signal peptide" evidence="1">
    <location>
        <begin position="1"/>
        <end position="27"/>
    </location>
</feature>
<accession>A0A1U9KGR5</accession>
<evidence type="ECO:0000313" key="3">
    <source>
        <dbReference type="Proteomes" id="UP000188937"/>
    </source>
</evidence>
<proteinExistence type="predicted"/>
<keyword evidence="3" id="KW-1185">Reference proteome</keyword>
<dbReference type="Proteomes" id="UP000188937">
    <property type="component" value="Chromosome"/>
</dbReference>
<dbReference type="RefSeq" id="WP_077812970.1">
    <property type="nucleotide sequence ID" value="NZ_CP014692.1"/>
</dbReference>
<dbReference type="EMBL" id="CP014692">
    <property type="protein sequence ID" value="AQS84929.1"/>
    <property type="molecule type" value="Genomic_DNA"/>
</dbReference>
<dbReference type="STRING" id="435.A0U92_09225"/>
<dbReference type="OrthoDB" id="7270566at2"/>
<gene>
    <name evidence="2" type="ORF">A0U92_09225</name>
</gene>
<dbReference type="AlphaFoldDB" id="A0A1U9KGR5"/>
<keyword evidence="1" id="KW-0732">Signal</keyword>
<dbReference type="KEGG" id="aace:A0U92_09225"/>
<evidence type="ECO:0000313" key="2">
    <source>
        <dbReference type="EMBL" id="AQS84929.1"/>
    </source>
</evidence>
<feature type="chain" id="PRO_5012956636" evidence="1">
    <location>
        <begin position="28"/>
        <end position="137"/>
    </location>
</feature>
<evidence type="ECO:0000256" key="1">
    <source>
        <dbReference type="SAM" id="SignalP"/>
    </source>
</evidence>